<evidence type="ECO:0000256" key="6">
    <source>
        <dbReference type="SAM" id="MobiDB-lite"/>
    </source>
</evidence>
<sequence>MSFETIGKKFSDVYLSQEPALNPKRVGKNSENTFEDILKQVGFILGEKNNANEINVDQAVFLRDLSKVLSDKSSSKIRNFLTGFESHLEDEIRLKWSLMPTVTAATCETARNVSQDSLIHLLLNMENIQEKVISIMLGKLVDFSYCENTALYDRSEGKTVACLIISQFRWLSKLVNSEALAEKLLELIEATPKEVQRDIIKLLPDVINEYDHPKVAKRLNEIFLDNQELNVIILDTLTNLNIEPELLSDMREKVIETITTANIEDLPVLVKFALQDLNSTEAPQIIRDLREKLDFNSTFNPLISSTPLENKSKEISKSVEGCVLNTIRHALKFQKPLCDAWIKQLEVLQGSQSHKSLDIFVILILLSLGIHEKKLESLLKNKIRSCGINEDLLQITFRCHHDVLQEYAPQLLKIAESLLRCIEPVISTFGCQIYIKCFIWFDAFYKQEVIGSLITHVGNRSENEINNALDTLLSLIRSHTHKMISYALFVKNLLDHLHELTLNQIRKIHEMLSILAYQGGREGAMLLDDMLIIIRKQLTNKNLKYRKMGVIGALMSAKTAAEKEADDGLDTSISSNALDLEECYQHSIKLLELVTESTSDSCEAFSLFCDELSHIMLEKKLSQAILDWVGDHVLADFEETYIIDVNPDDYNGKNYGPKFVLDEVNEPVAIDLYNIVLKSTGKLHKKVTTNFHNSSKLQVKNKSKLDQSRVLKTLLKISNLPETSDSHSTVTKVAPPLKLAPMFRLLRIFRQIQDNNLDAIDALLGCSIILPELKYQKFAILSTSEKHLILNALFFCINWIRENINAFATTNDDDIKCNVLSRLQLLIELENLVCKYMSEVNDYTPPIANFDCEEKSLSVSKKPAKKPVKRTIKSKKGKAKKSKRGENTEQTELLSHDTSSKSKSSDTDSDDDFEVKVESDAKTLKSLQPFFRELDLEVFVLLKSEITFKKRSDIFAKEKVTSVQLHPVELKFLLDDLSVKLHYSLGPSVSFLRSLHKQIGFSNLESLPTIKIVMFCIQLIPALCNIVDEFTKFFRNIISDSDGIEDSLVLYTNETQLVMKCLNMVFKVLKQIVLWKNFNLIENAPILRKAILAFISGKKIEKENNNDKLIRICVNRLVDIADYIPSLSSAANLMQLLVCILNYTNDSESKQKVSSVALKFLKKKWFDFDSKVSKSAEINENVRLILQAYLENGTSVLKALDFLSAEAFPQLLDDENEVVYYTLNKSTFSSFYKIMLNSLAKYVKVYFAAKHSDEENMYEWSVAFKVFQVFTNALKQFSSRCNIAVCLKSSREILHTFLRYGMPLMDKLFVDSKEEVICLMKILQVSTRYLQHVCCHSKVLKDVALINHVPPLKKNLEVFVFRVKMMLAVNKCEEAFWIGNLKNRDLKGEEILSQAMQEDEEDSDAEEEEGQVKSDTDISTIESDAEN</sequence>
<dbReference type="GO" id="GO:0070182">
    <property type="term" value="F:DNA polymerase binding"/>
    <property type="evidence" value="ECO:0007669"/>
    <property type="project" value="TreeGrafter"/>
</dbReference>
<dbReference type="Pfam" id="PF14631">
    <property type="entry name" value="FancD2"/>
    <property type="match status" value="2"/>
</dbReference>
<evidence type="ECO:0000313" key="7">
    <source>
        <dbReference type="EMBL" id="GBM50033.1"/>
    </source>
</evidence>
<keyword evidence="2" id="KW-1017">Isopeptide bond</keyword>
<feature type="region of interest" description="Disordered" evidence="6">
    <location>
        <begin position="861"/>
        <end position="912"/>
    </location>
</feature>
<keyword evidence="3" id="KW-0832">Ubl conjugation</keyword>
<proteinExistence type="inferred from homology"/>
<dbReference type="PANTHER" id="PTHR32086:SF0">
    <property type="entry name" value="FANCONI ANEMIA GROUP D2 PROTEIN"/>
    <property type="match status" value="1"/>
</dbReference>
<evidence type="ECO:0000256" key="3">
    <source>
        <dbReference type="ARBA" id="ARBA00022843"/>
    </source>
</evidence>
<dbReference type="GO" id="GO:0007129">
    <property type="term" value="P:homologous chromosome pairing at meiosis"/>
    <property type="evidence" value="ECO:0007669"/>
    <property type="project" value="TreeGrafter"/>
</dbReference>
<evidence type="ECO:0000256" key="2">
    <source>
        <dbReference type="ARBA" id="ARBA00022499"/>
    </source>
</evidence>
<dbReference type="PANTHER" id="PTHR32086">
    <property type="entry name" value="FANCONI ANEMIA GROUP D2 PROTEIN"/>
    <property type="match status" value="1"/>
</dbReference>
<evidence type="ECO:0000256" key="1">
    <source>
        <dbReference type="ARBA" id="ARBA00004123"/>
    </source>
</evidence>
<dbReference type="GO" id="GO:0031573">
    <property type="term" value="P:mitotic intra-S DNA damage checkpoint signaling"/>
    <property type="evidence" value="ECO:0007669"/>
    <property type="project" value="TreeGrafter"/>
</dbReference>
<dbReference type="OrthoDB" id="10259640at2759"/>
<organism evidence="7 8">
    <name type="scientific">Araneus ventricosus</name>
    <name type="common">Orbweaver spider</name>
    <name type="synonym">Epeira ventricosa</name>
    <dbReference type="NCBI Taxonomy" id="182803"/>
    <lineage>
        <taxon>Eukaryota</taxon>
        <taxon>Metazoa</taxon>
        <taxon>Ecdysozoa</taxon>
        <taxon>Arthropoda</taxon>
        <taxon>Chelicerata</taxon>
        <taxon>Arachnida</taxon>
        <taxon>Araneae</taxon>
        <taxon>Araneomorphae</taxon>
        <taxon>Entelegynae</taxon>
        <taxon>Araneoidea</taxon>
        <taxon>Araneidae</taxon>
        <taxon>Araneus</taxon>
    </lineage>
</organism>
<evidence type="ECO:0000313" key="8">
    <source>
        <dbReference type="Proteomes" id="UP000499080"/>
    </source>
</evidence>
<dbReference type="Proteomes" id="UP000499080">
    <property type="component" value="Unassembled WGS sequence"/>
</dbReference>
<dbReference type="GO" id="GO:1990918">
    <property type="term" value="P:double-strand break repair involved in meiotic recombination"/>
    <property type="evidence" value="ECO:0007669"/>
    <property type="project" value="TreeGrafter"/>
</dbReference>
<feature type="compositionally biased region" description="Polar residues" evidence="6">
    <location>
        <begin position="1417"/>
        <end position="1427"/>
    </location>
</feature>
<protein>
    <submittedName>
        <fullName evidence="7">Fanconi anemia group D2 protein</fullName>
    </submittedName>
</protein>
<evidence type="ECO:0000256" key="4">
    <source>
        <dbReference type="ARBA" id="ARBA00023242"/>
    </source>
</evidence>
<evidence type="ECO:0000256" key="5">
    <source>
        <dbReference type="ARBA" id="ARBA00093456"/>
    </source>
</evidence>
<keyword evidence="4" id="KW-0539">Nucleus</keyword>
<gene>
    <name evidence="7" type="primary">FANCD2</name>
    <name evidence="7" type="ORF">AVEN_69613_1</name>
</gene>
<accession>A0A4Y2G8V1</accession>
<dbReference type="GO" id="GO:0036297">
    <property type="term" value="P:interstrand cross-link repair"/>
    <property type="evidence" value="ECO:0007669"/>
    <property type="project" value="TreeGrafter"/>
</dbReference>
<comment type="subcellular location">
    <subcellularLocation>
        <location evidence="1">Nucleus</location>
    </subcellularLocation>
</comment>
<keyword evidence="8" id="KW-1185">Reference proteome</keyword>
<dbReference type="InterPro" id="IPR029448">
    <property type="entry name" value="FANCD2"/>
</dbReference>
<reference evidence="7 8" key="1">
    <citation type="journal article" date="2019" name="Sci. Rep.">
        <title>Orb-weaving spider Araneus ventricosus genome elucidates the spidroin gene catalogue.</title>
        <authorList>
            <person name="Kono N."/>
            <person name="Nakamura H."/>
            <person name="Ohtoshi R."/>
            <person name="Moran D.A.P."/>
            <person name="Shinohara A."/>
            <person name="Yoshida Y."/>
            <person name="Fujiwara M."/>
            <person name="Mori M."/>
            <person name="Tomita M."/>
            <person name="Arakawa K."/>
        </authorList>
    </citation>
    <scope>NUCLEOTIDE SEQUENCE [LARGE SCALE GENOMIC DNA]</scope>
</reference>
<comment type="similarity">
    <text evidence="5">Belongs to the Fanconi anemia protein FANCD2 family.</text>
</comment>
<comment type="caution">
    <text evidence="7">The sequence shown here is derived from an EMBL/GenBank/DDBJ whole genome shotgun (WGS) entry which is preliminary data.</text>
</comment>
<feature type="compositionally biased region" description="Acidic residues" evidence="6">
    <location>
        <begin position="1397"/>
        <end position="1409"/>
    </location>
</feature>
<name>A0A4Y2G8V1_ARAVE</name>
<dbReference type="GO" id="GO:0005634">
    <property type="term" value="C:nucleus"/>
    <property type="evidence" value="ECO:0007669"/>
    <property type="project" value="UniProtKB-SubCell"/>
</dbReference>
<dbReference type="GO" id="GO:0000793">
    <property type="term" value="C:condensed chromosome"/>
    <property type="evidence" value="ECO:0007669"/>
    <property type="project" value="TreeGrafter"/>
</dbReference>
<feature type="compositionally biased region" description="Basic residues" evidence="6">
    <location>
        <begin position="862"/>
        <end position="883"/>
    </location>
</feature>
<feature type="compositionally biased region" description="Basic and acidic residues" evidence="6">
    <location>
        <begin position="894"/>
        <end position="906"/>
    </location>
</feature>
<feature type="region of interest" description="Disordered" evidence="6">
    <location>
        <begin position="1392"/>
        <end position="1427"/>
    </location>
</feature>
<dbReference type="EMBL" id="BGPR01001282">
    <property type="protein sequence ID" value="GBM50033.1"/>
    <property type="molecule type" value="Genomic_DNA"/>
</dbReference>